<feature type="transmembrane region" description="Helical" evidence="8">
    <location>
        <begin position="600"/>
        <end position="622"/>
    </location>
</feature>
<dbReference type="Proteomes" id="UP000092401">
    <property type="component" value="Unassembled WGS sequence"/>
</dbReference>
<dbReference type="GO" id="GO:0005315">
    <property type="term" value="F:phosphate transmembrane transporter activity"/>
    <property type="evidence" value="ECO:0007669"/>
    <property type="project" value="InterPro"/>
</dbReference>
<accession>A0A150IQS3</accession>
<organism evidence="12 15">
    <name type="scientific">Candidatus Methanofastidiosum methylothiophilum</name>
    <dbReference type="NCBI Taxonomy" id="1705564"/>
    <lineage>
        <taxon>Archaea</taxon>
        <taxon>Methanobacteriati</taxon>
        <taxon>Methanobacteriota</taxon>
        <taxon>Stenosarchaea group</taxon>
        <taxon>Candidatus Methanofastidiosia</taxon>
        <taxon>Candidatus Methanofastidiosales</taxon>
        <taxon>Candidatus Methanofastidiosaceae</taxon>
        <taxon>Candidatus Methanofastidiosum</taxon>
    </lineage>
</organism>
<dbReference type="PANTHER" id="PTHR43470:SF3">
    <property type="entry name" value="PHOSPHATE TRANSPORT SYSTEM PERMEASE PROTEIN PSTA-RELATED"/>
    <property type="match status" value="1"/>
</dbReference>
<keyword evidence="5 8" id="KW-0812">Transmembrane</keyword>
<feature type="transmembrane region" description="Helical" evidence="8">
    <location>
        <begin position="211"/>
        <end position="232"/>
    </location>
</feature>
<dbReference type="PROSITE" id="PS50928">
    <property type="entry name" value="ABC_TM1"/>
    <property type="match status" value="2"/>
</dbReference>
<dbReference type="GO" id="GO:0035435">
    <property type="term" value="P:phosphate ion transmembrane transport"/>
    <property type="evidence" value="ECO:0007669"/>
    <property type="project" value="InterPro"/>
</dbReference>
<evidence type="ECO:0000313" key="12">
    <source>
        <dbReference type="EMBL" id="KYC49784.1"/>
    </source>
</evidence>
<dbReference type="Gene3D" id="1.10.3720.10">
    <property type="entry name" value="MetI-like"/>
    <property type="match status" value="2"/>
</dbReference>
<dbReference type="InterPro" id="IPR005672">
    <property type="entry name" value="Phosphate_PstA"/>
</dbReference>
<dbReference type="NCBIfam" id="TIGR02138">
    <property type="entry name" value="phosphate_pstC"/>
    <property type="match status" value="1"/>
</dbReference>
<feature type="transmembrane region" description="Helical" evidence="8">
    <location>
        <begin position="26"/>
        <end position="50"/>
    </location>
</feature>
<comment type="caution">
    <text evidence="12">The sequence shown here is derived from an EMBL/GenBank/DDBJ whole genome shotgun (WGS) entry which is preliminary data.</text>
</comment>
<evidence type="ECO:0000256" key="2">
    <source>
        <dbReference type="ARBA" id="ARBA00007069"/>
    </source>
</evidence>
<dbReference type="InterPro" id="IPR000515">
    <property type="entry name" value="MetI-like"/>
</dbReference>
<keyword evidence="6 8" id="KW-1133">Transmembrane helix</keyword>
<dbReference type="NCBIfam" id="TIGR00974">
    <property type="entry name" value="3a0107s02c"/>
    <property type="match status" value="1"/>
</dbReference>
<feature type="transmembrane region" description="Helical" evidence="8">
    <location>
        <begin position="485"/>
        <end position="504"/>
    </location>
</feature>
<feature type="transmembrane region" description="Helical" evidence="8">
    <location>
        <begin position="128"/>
        <end position="152"/>
    </location>
</feature>
<accession>A0A150IJU0</accession>
<evidence type="ECO:0000256" key="4">
    <source>
        <dbReference type="ARBA" id="ARBA00022475"/>
    </source>
</evidence>
<feature type="transmembrane region" description="Helical" evidence="8">
    <location>
        <begin position="279"/>
        <end position="303"/>
    </location>
</feature>
<evidence type="ECO:0000256" key="6">
    <source>
        <dbReference type="ARBA" id="ARBA00022989"/>
    </source>
</evidence>
<keyword evidence="3" id="KW-0813">Transport</keyword>
<dbReference type="EMBL" id="LNGE01000024">
    <property type="protein sequence ID" value="KYC45266.1"/>
    <property type="molecule type" value="Genomic_DNA"/>
</dbReference>
<evidence type="ECO:0000256" key="8">
    <source>
        <dbReference type="SAM" id="Phobius"/>
    </source>
</evidence>
<proteinExistence type="inferred from homology"/>
<feature type="transmembrane region" description="Helical" evidence="8">
    <location>
        <begin position="405"/>
        <end position="438"/>
    </location>
</feature>
<sequence length="632" mass="67663">MLGKVNRPYFNGNNPFHKRVDLKETLIVKLMFVAASLAIIVSLAILYTLLNGSIEFFLSPKVSIIQFFTGTKWIPSGIDPSFGILPLLSGTVLIAGGSILIATPLGVGAAVYLTQFANKKASSIAKPIIELLAGIPSIVYGFFALIVISPILRQYFGASYFNAASAIIVMSVMILPIIVSVSDDSMRAVPRELKEASLAMGATKWETAIKVVMPAASSGIIASILLGLARALGETMVVALAAGNVARLTLNPLSQVQTMTAYIAQVATGDIPPGLAVSAAFAVGLVLFAITYLINYLAGLVVLRIQNAGKITSSKKTKKFKIPIKNNKSNFNIISSNNNDLKVKRIQSETTLVNRHRVAKFGILSVGSCLVFASVFLGVLIISILEQGLPSLNINFLTSYPSANPAIAGIYPVILGSIYLVVLAMIFSLPVSVGAAVYLTEFAKDNAYTRILRRLIQNLAGVPSIVFGLVGLTVFVRLFGFGTSILAGSLTLSLMIMPVIIVTTEEALKGIPKSFREAARGLGATKWQTVRHHVIPYALPGTLTGSILALSRAIGETAPILFIASVFAKVAPDSIFDGFLALPVTIFFWTRHPKVEFQNLAASTILVLLVILFAMNLLAIIIRQRSQANRDW</sequence>
<dbReference type="CDD" id="cd06261">
    <property type="entry name" value="TM_PBP2"/>
    <property type="match status" value="2"/>
</dbReference>
<dbReference type="AlphaFoldDB" id="A0A150IYN4"/>
<evidence type="ECO:0000256" key="1">
    <source>
        <dbReference type="ARBA" id="ARBA00004651"/>
    </source>
</evidence>
<dbReference type="Proteomes" id="UP000091929">
    <property type="component" value="Unassembled WGS sequence"/>
</dbReference>
<dbReference type="EMBL" id="LNGF01000026">
    <property type="protein sequence ID" value="KYC47333.1"/>
    <property type="molecule type" value="Genomic_DNA"/>
</dbReference>
<feature type="transmembrane region" description="Helical" evidence="8">
    <location>
        <begin position="361"/>
        <end position="385"/>
    </location>
</feature>
<evidence type="ECO:0000256" key="5">
    <source>
        <dbReference type="ARBA" id="ARBA00022692"/>
    </source>
</evidence>
<dbReference type="InterPro" id="IPR011864">
    <property type="entry name" value="Phosphate_PstC"/>
</dbReference>
<evidence type="ECO:0000256" key="3">
    <source>
        <dbReference type="ARBA" id="ARBA00022448"/>
    </source>
</evidence>
<reference evidence="13 14" key="1">
    <citation type="journal article" date="2016" name="ISME J.">
        <title>Chasing the elusive Euryarchaeota class WSA2: genomes reveal a uniquely fastidious methyl-reducing methanogen.</title>
        <authorList>
            <person name="Nobu M.K."/>
            <person name="Narihiro T."/>
            <person name="Kuroda K."/>
            <person name="Mei R."/>
            <person name="Liu W.T."/>
        </authorList>
    </citation>
    <scope>NUCLEOTIDE SEQUENCE [LARGE SCALE GENOMIC DNA]</scope>
    <source>
        <strain evidence="10">B03fssc0709_Meth_Bin005</strain>
        <strain evidence="11">B15fssc0709_Meth_Bin003</strain>
        <strain evidence="12">BMIXfssc0709_Meth_Bin006</strain>
    </source>
</reference>
<dbReference type="PATRIC" id="fig|1706438.3.peg.1253"/>
<evidence type="ECO:0000313" key="15">
    <source>
        <dbReference type="Proteomes" id="UP000092403"/>
    </source>
</evidence>
<feature type="transmembrane region" description="Helical" evidence="8">
    <location>
        <begin position="459"/>
        <end position="479"/>
    </location>
</feature>
<dbReference type="PATRIC" id="fig|1706437.3.peg.1248"/>
<gene>
    <name evidence="10" type="ORF">APG10_01021</name>
    <name evidence="11" type="ORF">APG11_01237</name>
    <name evidence="12" type="ORF">APG12_01242</name>
</gene>
<dbReference type="PANTHER" id="PTHR43470">
    <property type="entry name" value="PHOSPHATE TRANSPORT SYSTEM PERMEASE PROTEIN PSTA-RELATED"/>
    <property type="match status" value="1"/>
</dbReference>
<evidence type="ECO:0000259" key="9">
    <source>
        <dbReference type="PROSITE" id="PS50928"/>
    </source>
</evidence>
<dbReference type="InterPro" id="IPR035906">
    <property type="entry name" value="MetI-like_sf"/>
</dbReference>
<evidence type="ECO:0000313" key="13">
    <source>
        <dbReference type="Proteomes" id="UP000091929"/>
    </source>
</evidence>
<protein>
    <submittedName>
        <fullName evidence="12">Phosphate transporter permease subunit PtsA</fullName>
    </submittedName>
</protein>
<feature type="domain" description="ABC transmembrane type-1" evidence="9">
    <location>
        <begin position="414"/>
        <end position="619"/>
    </location>
</feature>
<dbReference type="SUPFAM" id="SSF161098">
    <property type="entry name" value="MetI-like"/>
    <property type="match status" value="2"/>
</dbReference>
<evidence type="ECO:0000313" key="11">
    <source>
        <dbReference type="EMBL" id="KYC47333.1"/>
    </source>
</evidence>
<name>A0A150IYN4_9EURY</name>
<dbReference type="GO" id="GO:0005886">
    <property type="term" value="C:plasma membrane"/>
    <property type="evidence" value="ECO:0007669"/>
    <property type="project" value="UniProtKB-SubCell"/>
</dbReference>
<feature type="domain" description="ABC transmembrane type-1" evidence="9">
    <location>
        <begin position="88"/>
        <end position="298"/>
    </location>
</feature>
<feature type="transmembrane region" description="Helical" evidence="8">
    <location>
        <begin position="92"/>
        <end position="116"/>
    </location>
</feature>
<comment type="subcellular location">
    <subcellularLocation>
        <location evidence="1">Cell membrane</location>
        <topology evidence="1">Multi-pass membrane protein</topology>
    </subcellularLocation>
</comment>
<evidence type="ECO:0000256" key="7">
    <source>
        <dbReference type="ARBA" id="ARBA00023136"/>
    </source>
</evidence>
<keyword evidence="7 8" id="KW-0472">Membrane</keyword>
<feature type="transmembrane region" description="Helical" evidence="8">
    <location>
        <begin position="158"/>
        <end position="181"/>
    </location>
</feature>
<keyword evidence="4" id="KW-1003">Cell membrane</keyword>
<comment type="similarity">
    <text evidence="2">Belongs to the binding-protein-dependent transport system permease family. CysTW subfamily.</text>
</comment>
<dbReference type="PATRIC" id="fig|1706436.3.peg.1034"/>
<dbReference type="Pfam" id="PF00528">
    <property type="entry name" value="BPD_transp_1"/>
    <property type="match status" value="2"/>
</dbReference>
<evidence type="ECO:0000313" key="10">
    <source>
        <dbReference type="EMBL" id="KYC45266.1"/>
    </source>
</evidence>
<evidence type="ECO:0000313" key="14">
    <source>
        <dbReference type="Proteomes" id="UP000092401"/>
    </source>
</evidence>
<dbReference type="Proteomes" id="UP000092403">
    <property type="component" value="Unassembled WGS sequence"/>
</dbReference>
<dbReference type="EMBL" id="LNJC01000026">
    <property type="protein sequence ID" value="KYC49784.1"/>
    <property type="molecule type" value="Genomic_DNA"/>
</dbReference>
<accession>A0A150IYN4</accession>